<reference evidence="1 2" key="1">
    <citation type="journal article" date="2018" name="Front. Plant Sci.">
        <title>Red Clover (Trifolium pratense) and Zigzag Clover (T. medium) - A Picture of Genomic Similarities and Differences.</title>
        <authorList>
            <person name="Dluhosova J."/>
            <person name="Istvanek J."/>
            <person name="Nedelnik J."/>
            <person name="Repkova J."/>
        </authorList>
    </citation>
    <scope>NUCLEOTIDE SEQUENCE [LARGE SCALE GENOMIC DNA]</scope>
    <source>
        <strain evidence="2">cv. 10/8</strain>
        <tissue evidence="1">Leaf</tissue>
    </source>
</reference>
<accession>A0A392W428</accession>
<sequence>MMLNVTGRGVDIVHHDGWNSLWNMLLQRPNTYFGAFVKVVYRPDLGYKK</sequence>
<name>A0A392W428_9FABA</name>
<keyword evidence="2" id="KW-1185">Reference proteome</keyword>
<proteinExistence type="predicted"/>
<evidence type="ECO:0000313" key="1">
    <source>
        <dbReference type="EMBL" id="MCI93951.1"/>
    </source>
</evidence>
<dbReference type="Proteomes" id="UP000265520">
    <property type="component" value="Unassembled WGS sequence"/>
</dbReference>
<comment type="caution">
    <text evidence="1">The sequence shown here is derived from an EMBL/GenBank/DDBJ whole genome shotgun (WGS) entry which is preliminary data.</text>
</comment>
<dbReference type="EMBL" id="LXQA011343192">
    <property type="protein sequence ID" value="MCI93951.1"/>
    <property type="molecule type" value="Genomic_DNA"/>
</dbReference>
<evidence type="ECO:0000313" key="2">
    <source>
        <dbReference type="Proteomes" id="UP000265520"/>
    </source>
</evidence>
<protein>
    <submittedName>
        <fullName evidence="1">Uncharacterized protein</fullName>
    </submittedName>
</protein>
<organism evidence="1 2">
    <name type="scientific">Trifolium medium</name>
    <dbReference type="NCBI Taxonomy" id="97028"/>
    <lineage>
        <taxon>Eukaryota</taxon>
        <taxon>Viridiplantae</taxon>
        <taxon>Streptophyta</taxon>
        <taxon>Embryophyta</taxon>
        <taxon>Tracheophyta</taxon>
        <taxon>Spermatophyta</taxon>
        <taxon>Magnoliopsida</taxon>
        <taxon>eudicotyledons</taxon>
        <taxon>Gunneridae</taxon>
        <taxon>Pentapetalae</taxon>
        <taxon>rosids</taxon>
        <taxon>fabids</taxon>
        <taxon>Fabales</taxon>
        <taxon>Fabaceae</taxon>
        <taxon>Papilionoideae</taxon>
        <taxon>50 kb inversion clade</taxon>
        <taxon>NPAAA clade</taxon>
        <taxon>Hologalegina</taxon>
        <taxon>IRL clade</taxon>
        <taxon>Trifolieae</taxon>
        <taxon>Trifolium</taxon>
    </lineage>
</organism>
<feature type="non-terminal residue" evidence="1">
    <location>
        <position position="49"/>
    </location>
</feature>
<dbReference type="AlphaFoldDB" id="A0A392W428"/>